<evidence type="ECO:0000256" key="13">
    <source>
        <dbReference type="SAM" id="SignalP"/>
    </source>
</evidence>
<keyword evidence="10 12" id="KW-0326">Glycosidase</keyword>
<dbReference type="EC" id="3.2.1.1" evidence="4 12"/>
<evidence type="ECO:0000313" key="16">
    <source>
        <dbReference type="Proteomes" id="UP000249522"/>
    </source>
</evidence>
<sequence length="572" mass="61679">MRKMARPFWKYVLSLALLLQIVGAAGVPQANAANSYGLPATTKEGVIFHAWNWSFDNIRNNLPALAAAGFKSVQTSPIQGSKEPTMQGSSWWVLYQPINFKIGNAQLGDREAFRRLCEEAEKYGINIIVDVVANHTGNAGGGSLQYQPAANVDPAIKNNSNFWHEARGVEDWNNRWQVTQWGIGLPDLNTSNQQLQDMIIAFLNDAISLGADGFRFDAAKHIELPNETGGSNFWTRVLGSLQNKENLYIYGEVLQGGADNFAGYANYMNVTPSEYGHQVRNAVGFSSSKNVNYAQHYGVSVSPSKLVTWVETHDTYANDSAESTNMNQWQTEMGWAMIAARAEATSLYFNRPAGSGKFGSPLGAPGNDWWKDPDIAAVNKFRNAMVGQPEYLRTQGNEIMLIERGTKGMTIVNLGGTAQINSPTALASGTYTNKASGGGTFTAANGRITGTLGAGQIAVLYGAGDQPGTGTENEMVNVTFNVQNATTVMGQNVFIVGNIPALGSWNPANAVGPASPANYPTWTITIPLPKGTAIEFKAIKKDASNNVVWGSGANRTYTVSASNPTVTFNFNN</sequence>
<protein>
    <recommendedName>
        <fullName evidence="5 12">Alpha-amylase</fullName>
        <ecNumber evidence="4 12">3.2.1.1</ecNumber>
    </recommendedName>
</protein>
<dbReference type="PRINTS" id="PR00110">
    <property type="entry name" value="ALPHAAMYLASE"/>
</dbReference>
<name>A0A2W1LU73_9BACL</name>
<dbReference type="PROSITE" id="PS51166">
    <property type="entry name" value="CBM20"/>
    <property type="match status" value="1"/>
</dbReference>
<evidence type="ECO:0000256" key="12">
    <source>
        <dbReference type="RuleBase" id="RU361134"/>
    </source>
</evidence>
<dbReference type="Proteomes" id="UP000249522">
    <property type="component" value="Unassembled WGS sequence"/>
</dbReference>
<dbReference type="EMBL" id="QKRB01000044">
    <property type="protein sequence ID" value="PZD95331.1"/>
    <property type="molecule type" value="Genomic_DNA"/>
</dbReference>
<dbReference type="PANTHER" id="PTHR43447">
    <property type="entry name" value="ALPHA-AMYLASE"/>
    <property type="match status" value="1"/>
</dbReference>
<evidence type="ECO:0000256" key="6">
    <source>
        <dbReference type="ARBA" id="ARBA00022723"/>
    </source>
</evidence>
<organism evidence="15 16">
    <name type="scientific">Paenibacillus sambharensis</name>
    <dbReference type="NCBI Taxonomy" id="1803190"/>
    <lineage>
        <taxon>Bacteria</taxon>
        <taxon>Bacillati</taxon>
        <taxon>Bacillota</taxon>
        <taxon>Bacilli</taxon>
        <taxon>Bacillales</taxon>
        <taxon>Paenibacillaceae</taxon>
        <taxon>Paenibacillus</taxon>
    </lineage>
</organism>
<dbReference type="GO" id="GO:2001070">
    <property type="term" value="F:starch binding"/>
    <property type="evidence" value="ECO:0007669"/>
    <property type="project" value="InterPro"/>
</dbReference>
<evidence type="ECO:0000256" key="2">
    <source>
        <dbReference type="ARBA" id="ARBA00001913"/>
    </source>
</evidence>
<evidence type="ECO:0000256" key="3">
    <source>
        <dbReference type="ARBA" id="ARBA00008061"/>
    </source>
</evidence>
<evidence type="ECO:0000256" key="5">
    <source>
        <dbReference type="ARBA" id="ARBA00017303"/>
    </source>
</evidence>
<dbReference type="SUPFAM" id="SSF51011">
    <property type="entry name" value="Glycosyl hydrolase domain"/>
    <property type="match status" value="1"/>
</dbReference>
<dbReference type="InterPro" id="IPR017853">
    <property type="entry name" value="GH"/>
</dbReference>
<proteinExistence type="inferred from homology"/>
<feature type="domain" description="CBM20" evidence="14">
    <location>
        <begin position="470"/>
        <end position="572"/>
    </location>
</feature>
<dbReference type="Pfam" id="PF00128">
    <property type="entry name" value="Alpha-amylase"/>
    <property type="match status" value="1"/>
</dbReference>
<keyword evidence="13" id="KW-0732">Signal</keyword>
<dbReference type="InterPro" id="IPR013783">
    <property type="entry name" value="Ig-like_fold"/>
</dbReference>
<dbReference type="Gene3D" id="2.60.40.1180">
    <property type="entry name" value="Golgi alpha-mannosidase II"/>
    <property type="match status" value="1"/>
</dbReference>
<feature type="chain" id="PRO_5016071747" description="Alpha-amylase" evidence="13">
    <location>
        <begin position="33"/>
        <end position="572"/>
    </location>
</feature>
<dbReference type="Gene3D" id="2.60.40.10">
    <property type="entry name" value="Immunoglobulins"/>
    <property type="match status" value="1"/>
</dbReference>
<evidence type="ECO:0000256" key="1">
    <source>
        <dbReference type="ARBA" id="ARBA00000548"/>
    </source>
</evidence>
<reference evidence="15 16" key="1">
    <citation type="submission" date="2018-06" db="EMBL/GenBank/DDBJ databases">
        <title>Paenibacillus imtechensis sp. nov.</title>
        <authorList>
            <person name="Pinnaka A.K."/>
            <person name="Singh H."/>
            <person name="Kaur M."/>
        </authorList>
    </citation>
    <scope>NUCLEOTIDE SEQUENCE [LARGE SCALE GENOMIC DNA]</scope>
    <source>
        <strain evidence="15 16">SMB1</strain>
    </source>
</reference>
<dbReference type="OrthoDB" id="9805159at2"/>
<dbReference type="AlphaFoldDB" id="A0A2W1LU73"/>
<comment type="cofactor">
    <cofactor evidence="2">
        <name>Ca(2+)</name>
        <dbReference type="ChEBI" id="CHEBI:29108"/>
    </cofactor>
</comment>
<dbReference type="SMART" id="SM00642">
    <property type="entry name" value="Aamy"/>
    <property type="match status" value="1"/>
</dbReference>
<dbReference type="Gene3D" id="3.20.20.80">
    <property type="entry name" value="Glycosidases"/>
    <property type="match status" value="1"/>
</dbReference>
<dbReference type="GO" id="GO:0004556">
    <property type="term" value="F:alpha-amylase activity"/>
    <property type="evidence" value="ECO:0007669"/>
    <property type="project" value="UniProtKB-UniRule"/>
</dbReference>
<accession>A0A2W1LU73</accession>
<evidence type="ECO:0000256" key="10">
    <source>
        <dbReference type="ARBA" id="ARBA00023295"/>
    </source>
</evidence>
<dbReference type="SUPFAM" id="SSF49452">
    <property type="entry name" value="Starch-binding domain-like"/>
    <property type="match status" value="1"/>
</dbReference>
<dbReference type="GO" id="GO:0046872">
    <property type="term" value="F:metal ion binding"/>
    <property type="evidence" value="ECO:0007669"/>
    <property type="project" value="UniProtKB-KW"/>
</dbReference>
<dbReference type="SMART" id="SM00632">
    <property type="entry name" value="Aamy_C"/>
    <property type="match status" value="1"/>
</dbReference>
<evidence type="ECO:0000313" key="15">
    <source>
        <dbReference type="EMBL" id="PZD95331.1"/>
    </source>
</evidence>
<evidence type="ECO:0000256" key="7">
    <source>
        <dbReference type="ARBA" id="ARBA00022801"/>
    </source>
</evidence>
<comment type="caution">
    <text evidence="15">The sequence shown here is derived from an EMBL/GenBank/DDBJ whole genome shotgun (WGS) entry which is preliminary data.</text>
</comment>
<dbReference type="InterPro" id="IPR006046">
    <property type="entry name" value="Alpha_amylase"/>
</dbReference>
<keyword evidence="8" id="KW-0106">Calcium</keyword>
<dbReference type="InterPro" id="IPR002044">
    <property type="entry name" value="CBM20"/>
</dbReference>
<dbReference type="InterPro" id="IPR031319">
    <property type="entry name" value="A-amylase_C"/>
</dbReference>
<evidence type="ECO:0000256" key="8">
    <source>
        <dbReference type="ARBA" id="ARBA00022837"/>
    </source>
</evidence>
<feature type="signal peptide" evidence="13">
    <location>
        <begin position="1"/>
        <end position="32"/>
    </location>
</feature>
<evidence type="ECO:0000256" key="11">
    <source>
        <dbReference type="RuleBase" id="RU003615"/>
    </source>
</evidence>
<dbReference type="InterPro" id="IPR013784">
    <property type="entry name" value="Carb-bd-like_fold"/>
</dbReference>
<dbReference type="CDD" id="cd11315">
    <property type="entry name" value="AmyAc_bac1_AmyA"/>
    <property type="match status" value="1"/>
</dbReference>
<comment type="catalytic activity">
    <reaction evidence="1 12">
        <text>Endohydrolysis of (1-&gt;4)-alpha-D-glucosidic linkages in polysaccharides containing three or more (1-&gt;4)-alpha-linked D-glucose units.</text>
        <dbReference type="EC" id="3.2.1.1"/>
    </reaction>
</comment>
<evidence type="ECO:0000259" key="14">
    <source>
        <dbReference type="PROSITE" id="PS51166"/>
    </source>
</evidence>
<dbReference type="RefSeq" id="WP_111146960.1">
    <property type="nucleotide sequence ID" value="NZ_QKRB01000044.1"/>
</dbReference>
<keyword evidence="7 12" id="KW-0378">Hydrolase</keyword>
<evidence type="ECO:0000256" key="4">
    <source>
        <dbReference type="ARBA" id="ARBA00012595"/>
    </source>
</evidence>
<keyword evidence="9 12" id="KW-0119">Carbohydrate metabolism</keyword>
<evidence type="ECO:0000256" key="9">
    <source>
        <dbReference type="ARBA" id="ARBA00023277"/>
    </source>
</evidence>
<dbReference type="InterPro" id="IPR006047">
    <property type="entry name" value="GH13_cat_dom"/>
</dbReference>
<dbReference type="GO" id="GO:0005975">
    <property type="term" value="P:carbohydrate metabolic process"/>
    <property type="evidence" value="ECO:0007669"/>
    <property type="project" value="InterPro"/>
</dbReference>
<dbReference type="InterPro" id="IPR013780">
    <property type="entry name" value="Glyco_hydro_b"/>
</dbReference>
<dbReference type="Pfam" id="PF00686">
    <property type="entry name" value="CBM_20"/>
    <property type="match status" value="1"/>
</dbReference>
<comment type="similarity">
    <text evidence="3 11">Belongs to the glycosyl hydrolase 13 family.</text>
</comment>
<dbReference type="SUPFAM" id="SSF51445">
    <property type="entry name" value="(Trans)glycosidases"/>
    <property type="match status" value="1"/>
</dbReference>
<gene>
    <name evidence="15" type="ORF">DNH61_12350</name>
</gene>
<keyword evidence="6" id="KW-0479">Metal-binding</keyword>
<keyword evidence="16" id="KW-1185">Reference proteome</keyword>
<dbReference type="SMART" id="SM01065">
    <property type="entry name" value="CBM_2"/>
    <property type="match status" value="1"/>
</dbReference>